<keyword evidence="3" id="KW-1185">Reference proteome</keyword>
<name>A0A067KQY9_JATCU</name>
<dbReference type="EMBL" id="KK914403">
    <property type="protein sequence ID" value="KDP37423.1"/>
    <property type="molecule type" value="Genomic_DNA"/>
</dbReference>
<evidence type="ECO:0000256" key="1">
    <source>
        <dbReference type="SAM" id="MobiDB-lite"/>
    </source>
</evidence>
<sequence>MDGVFLKKTGLVDEVKTGNTAVYHWKSCERRVGQGDRNEGISHAQVQRQRKGKAPVASSSQAEEEEDESLDGSKF</sequence>
<dbReference type="AlphaFoldDB" id="A0A067KQY9"/>
<feature type="region of interest" description="Disordered" evidence="1">
    <location>
        <begin position="32"/>
        <end position="75"/>
    </location>
</feature>
<reference evidence="2 3" key="1">
    <citation type="journal article" date="2014" name="PLoS ONE">
        <title>Global Analysis of Gene Expression Profiles in Physic Nut (Jatropha curcas L.) Seedlings Exposed to Salt Stress.</title>
        <authorList>
            <person name="Zhang L."/>
            <person name="Zhang C."/>
            <person name="Wu P."/>
            <person name="Chen Y."/>
            <person name="Li M."/>
            <person name="Jiang H."/>
            <person name="Wu G."/>
        </authorList>
    </citation>
    <scope>NUCLEOTIDE SEQUENCE [LARGE SCALE GENOMIC DNA]</scope>
    <source>
        <strain evidence="3">cv. GZQX0401</strain>
        <tissue evidence="2">Young leaves</tissue>
    </source>
</reference>
<organism evidence="2 3">
    <name type="scientific">Jatropha curcas</name>
    <name type="common">Barbados nut</name>
    <dbReference type="NCBI Taxonomy" id="180498"/>
    <lineage>
        <taxon>Eukaryota</taxon>
        <taxon>Viridiplantae</taxon>
        <taxon>Streptophyta</taxon>
        <taxon>Embryophyta</taxon>
        <taxon>Tracheophyta</taxon>
        <taxon>Spermatophyta</taxon>
        <taxon>Magnoliopsida</taxon>
        <taxon>eudicotyledons</taxon>
        <taxon>Gunneridae</taxon>
        <taxon>Pentapetalae</taxon>
        <taxon>rosids</taxon>
        <taxon>fabids</taxon>
        <taxon>Malpighiales</taxon>
        <taxon>Euphorbiaceae</taxon>
        <taxon>Crotonoideae</taxon>
        <taxon>Jatropheae</taxon>
        <taxon>Jatropha</taxon>
    </lineage>
</organism>
<evidence type="ECO:0000313" key="2">
    <source>
        <dbReference type="EMBL" id="KDP37423.1"/>
    </source>
</evidence>
<feature type="compositionally biased region" description="Acidic residues" evidence="1">
    <location>
        <begin position="62"/>
        <end position="75"/>
    </location>
</feature>
<accession>A0A067KQY9</accession>
<dbReference type="Proteomes" id="UP000027138">
    <property type="component" value="Unassembled WGS sequence"/>
</dbReference>
<gene>
    <name evidence="2" type="ORF">JCGZ_07950</name>
</gene>
<evidence type="ECO:0000313" key="3">
    <source>
        <dbReference type="Proteomes" id="UP000027138"/>
    </source>
</evidence>
<protein>
    <submittedName>
        <fullName evidence="2">Uncharacterized protein</fullName>
    </submittedName>
</protein>
<proteinExistence type="predicted"/>